<name>A0A932ZVG4_UNCTE</name>
<dbReference type="SUPFAM" id="SSF53474">
    <property type="entry name" value="alpha/beta-Hydrolases"/>
    <property type="match status" value="1"/>
</dbReference>
<dbReference type="PANTHER" id="PTHR43056:SF10">
    <property type="entry name" value="COCE_NOND FAMILY, PUTATIVE (AFU_ORTHOLOGUE AFUA_7G00600)-RELATED"/>
    <property type="match status" value="1"/>
</dbReference>
<dbReference type="InterPro" id="IPR008979">
    <property type="entry name" value="Galactose-bd-like_sf"/>
</dbReference>
<dbReference type="Gene3D" id="3.40.50.1820">
    <property type="entry name" value="alpha/beta hydrolase"/>
    <property type="match status" value="1"/>
</dbReference>
<dbReference type="Pfam" id="PF08530">
    <property type="entry name" value="PepX_C"/>
    <property type="match status" value="1"/>
</dbReference>
<dbReference type="Pfam" id="PF02129">
    <property type="entry name" value="Peptidase_S15"/>
    <property type="match status" value="1"/>
</dbReference>
<evidence type="ECO:0000313" key="3">
    <source>
        <dbReference type="EMBL" id="MBI4252214.1"/>
    </source>
</evidence>
<protein>
    <submittedName>
        <fullName evidence="3">CocE/NonD family hydrolase</fullName>
    </submittedName>
</protein>
<dbReference type="AlphaFoldDB" id="A0A932ZVG4"/>
<dbReference type="NCBIfam" id="TIGR00976">
    <property type="entry name" value="CocE_NonD"/>
    <property type="match status" value="1"/>
</dbReference>
<dbReference type="PANTHER" id="PTHR43056">
    <property type="entry name" value="PEPTIDASE S9 PROLYL OLIGOPEPTIDASE"/>
    <property type="match status" value="1"/>
</dbReference>
<dbReference type="InterPro" id="IPR000383">
    <property type="entry name" value="Xaa-Pro-like_dom"/>
</dbReference>
<evidence type="ECO:0000259" key="2">
    <source>
        <dbReference type="SMART" id="SM00939"/>
    </source>
</evidence>
<feature type="domain" description="Xaa-Pro dipeptidyl-peptidase C-terminal" evidence="2">
    <location>
        <begin position="308"/>
        <end position="563"/>
    </location>
</feature>
<dbReference type="InterPro" id="IPR029058">
    <property type="entry name" value="AB_hydrolase_fold"/>
</dbReference>
<dbReference type="Gene3D" id="2.60.120.260">
    <property type="entry name" value="Galactose-binding domain-like"/>
    <property type="match status" value="1"/>
</dbReference>
<dbReference type="EMBL" id="JACQRX010000310">
    <property type="protein sequence ID" value="MBI4252214.1"/>
    <property type="molecule type" value="Genomic_DNA"/>
</dbReference>
<dbReference type="SMART" id="SM00939">
    <property type="entry name" value="PepX_C"/>
    <property type="match status" value="1"/>
</dbReference>
<proteinExistence type="predicted"/>
<dbReference type="SUPFAM" id="SSF49785">
    <property type="entry name" value="Galactose-binding domain-like"/>
    <property type="match status" value="1"/>
</dbReference>
<comment type="caution">
    <text evidence="3">The sequence shown here is derived from an EMBL/GenBank/DDBJ whole genome shotgun (WGS) entry which is preliminary data.</text>
</comment>
<dbReference type="Gene3D" id="1.10.3020.20">
    <property type="match status" value="1"/>
</dbReference>
<dbReference type="GO" id="GO:0008239">
    <property type="term" value="F:dipeptidyl-peptidase activity"/>
    <property type="evidence" value="ECO:0007669"/>
    <property type="project" value="InterPro"/>
</dbReference>
<gene>
    <name evidence="3" type="ORF">HY618_07115</name>
</gene>
<dbReference type="InterPro" id="IPR013736">
    <property type="entry name" value="Xaa-Pro_dipept_C"/>
</dbReference>
<dbReference type="InterPro" id="IPR050585">
    <property type="entry name" value="Xaa-Pro_dipeptidyl-ppase/CocE"/>
</dbReference>
<accession>A0A932ZVG4</accession>
<dbReference type="InterPro" id="IPR005674">
    <property type="entry name" value="CocE/Ser_esterase"/>
</dbReference>
<sequence>MRIDWDVPIKMDDGLILRCDVYRPDAKGKYPVILSYGPYAKWLHLQDGYPAQWKVLSEKHPLTLSGSSNKYQNWELVDPEKWVPDGYAVVRVDSRGAGRSPGFMEVWSPRETRDFYDCIEWAGKQPWSSGKVGLNGISYYGMNQWHVATLQPPHLAAMCVWEGAADLYRDFAYHGGIYSQFGNTWYTDTVLLRQHGRGARGDRSRINGEWVEGPETLTPEELGANRCDFGKDMLDHPLFDGYWKARMPDYSKIRVPLLSAGNWGGVGLHPRGNIEGFVNTASGQKWLEMHGLDHFTHFYTDYGVALQKKFFGHFLKGEKTGWDKQPKVQLQVRHPGERFVQRAEKEWPLARTKWTKFHLDLAGFSLSPKRPGGRAKAAYEALGDGLTFLTPPFAKETEITGPVAAKLFISSETGDADIFLVLRLFAPDLREITFQGSNDAHTPVGLGWLRASRRKLDKKLSLPYRPCHTHDETQPLKPGQVYELDVEIWPTCIAVPAGYRIGLSVRGRDYVWPGFEHPAKPVSGRIYSGVGPFRHDHRKDRPVEVFGRKVTLYTGADRPSHLLLPVIPEK</sequence>
<evidence type="ECO:0000313" key="4">
    <source>
        <dbReference type="Proteomes" id="UP000752292"/>
    </source>
</evidence>
<keyword evidence="1 3" id="KW-0378">Hydrolase</keyword>
<reference evidence="3" key="1">
    <citation type="submission" date="2020-07" db="EMBL/GenBank/DDBJ databases">
        <title>Huge and variable diversity of episymbiotic CPR bacteria and DPANN archaea in groundwater ecosystems.</title>
        <authorList>
            <person name="He C.Y."/>
            <person name="Keren R."/>
            <person name="Whittaker M."/>
            <person name="Farag I.F."/>
            <person name="Doudna J."/>
            <person name="Cate J.H.D."/>
            <person name="Banfield J.F."/>
        </authorList>
    </citation>
    <scope>NUCLEOTIDE SEQUENCE</scope>
    <source>
        <strain evidence="3">NC_groundwater_1370_Ag_S-0.2um_69_93</strain>
    </source>
</reference>
<evidence type="ECO:0000256" key="1">
    <source>
        <dbReference type="ARBA" id="ARBA00022801"/>
    </source>
</evidence>
<organism evidence="3 4">
    <name type="scientific">Tectimicrobiota bacterium</name>
    <dbReference type="NCBI Taxonomy" id="2528274"/>
    <lineage>
        <taxon>Bacteria</taxon>
        <taxon>Pseudomonadati</taxon>
        <taxon>Nitrospinota/Tectimicrobiota group</taxon>
        <taxon>Candidatus Tectimicrobiota</taxon>
    </lineage>
</organism>
<dbReference type="Proteomes" id="UP000752292">
    <property type="component" value="Unassembled WGS sequence"/>
</dbReference>